<dbReference type="KEGG" id="shd:SUTH_02696"/>
<name>W0SHV7_9PROT</name>
<organism evidence="1 2">
    <name type="scientific">Sulfuritalea hydrogenivorans sk43H</name>
    <dbReference type="NCBI Taxonomy" id="1223802"/>
    <lineage>
        <taxon>Bacteria</taxon>
        <taxon>Pseudomonadati</taxon>
        <taxon>Pseudomonadota</taxon>
        <taxon>Betaproteobacteria</taxon>
        <taxon>Nitrosomonadales</taxon>
        <taxon>Sterolibacteriaceae</taxon>
        <taxon>Sulfuritalea</taxon>
    </lineage>
</organism>
<protein>
    <submittedName>
        <fullName evidence="1">Uncharacterized protein</fullName>
    </submittedName>
</protein>
<dbReference type="Proteomes" id="UP000031637">
    <property type="component" value="Chromosome"/>
</dbReference>
<dbReference type="EMBL" id="AP012547">
    <property type="protein sequence ID" value="BAO30475.1"/>
    <property type="molecule type" value="Genomic_DNA"/>
</dbReference>
<proteinExistence type="predicted"/>
<sequence length="504" mass="55736">MRRKKTSPPPPMQLQQALDWLAEPKQDDPLLDLVPLRNHIAAVGSLGLPVLHRLKIDELLQQRAERIDEALTPLLLDVKLPLPIHLGTVAQGLIGLRAELGETWLQVADDADPQELARIHRSRTQICLQGIFNLSRQFVATLLISIPSPINFWRNAQALYHRAHDSVDPTSTLPAEMGAIDARFKAMLALTAAQPEGLAPREIAFLADYLETHAAATRIDLIRPETAGDWFWLDANLDQPPVALARLQPGNGSCLYFRFGELADLAAHHLDQLNDGVPPLSLGLPIQAAGADYRNALERARQCWAAPRRRSFNRRPQALRVEVCTQLSTLWTALENEVQQEPKSTDCELTYSDWTMLNESPSGYAIVHVVGEVTGIVPGCAVGLRTGVGAAWQICLVRWARSKSSTHVELGLEVLAPSASPVRIQALSTRNPEPPIPALLLPALPGLNRSEAILAVRGDYNVRPFTLLQEQETRLRVVECMPHRSLIETSSVEVFEFIRNAMAD</sequence>
<dbReference type="OrthoDB" id="5297707at2"/>
<keyword evidence="2" id="KW-1185">Reference proteome</keyword>
<gene>
    <name evidence="1" type="ORF">SUTH_02696</name>
</gene>
<evidence type="ECO:0000313" key="1">
    <source>
        <dbReference type="EMBL" id="BAO30475.1"/>
    </source>
</evidence>
<dbReference type="HOGENOM" id="CLU_540496_0_0_4"/>
<dbReference type="RefSeq" id="WP_041099909.1">
    <property type="nucleotide sequence ID" value="NZ_AP012547.1"/>
</dbReference>
<accession>W0SHV7</accession>
<evidence type="ECO:0000313" key="2">
    <source>
        <dbReference type="Proteomes" id="UP000031637"/>
    </source>
</evidence>
<dbReference type="AlphaFoldDB" id="W0SHV7"/>
<reference evidence="1 2" key="1">
    <citation type="journal article" date="2014" name="Syst. Appl. Microbiol.">
        <title>Complete genomes of freshwater sulfur oxidizers Sulfuricella denitrificans skB26 and Sulfuritalea hydrogenivorans sk43H: genetic insights into the sulfur oxidation pathway of betaproteobacteria.</title>
        <authorList>
            <person name="Watanabe T."/>
            <person name="Kojima H."/>
            <person name="Fukui M."/>
        </authorList>
    </citation>
    <scope>NUCLEOTIDE SEQUENCE [LARGE SCALE GENOMIC DNA]</scope>
    <source>
        <strain evidence="1">DSM22779</strain>
    </source>
</reference>
<dbReference type="STRING" id="1223802.SUTH_02696"/>